<dbReference type="Gene3D" id="3.10.620.30">
    <property type="match status" value="1"/>
</dbReference>
<sequence>MKKIQLLLLLLGGFLANGQEFKLGKVSRAELEQKFHPADTAAPAAILYKKGHTYFTIDMDGYWSMVTEVECRVKIYKKEGYDYATDKLYYYTGGKTLKVYYSDAYTYNLVDGKIEKTKLKGDGEFRDKVQENYSQKTITMPNVKEGSVIEYKYTIITPYFTVFRDWYFQYDIPANYVSYEIAIPQYFTYNRFLSGYVKPEQSETKVKLGSGGRFNEAVVTFTAKDVKAIRDEDYVNNIKNYTSILMHELASTNFPSGKEDYATDWPSVTKRIYDDDDFGRELGYTSYFKEDLARLMAGVTTQAEKINTIFDYVKNRMNWDGEASYYCEKGVKKAYEDKVGNAAEINLMLTAMLREAGITANPVLVSTRANGVAMFPNRAAYNYVITAVETGKDIVLLDATSKNTTGNILPLRALNWQGRMIRKDGTSLEIGLTPKVNSRDIVNISAAVSSDGKVSGKARLQHHDYNAYLFREKYAGTNTESYSAQMEKRYPGIEISGYSVENEKDAAKPVVEEYSFVHGNMSDIIGDKIYISPLLFYTEEQTPFKKESREYPVDFAFPYQDKYMINITIPEGYVVESLPKSIALAMEQNIGTFKYNIAAKANMIQIGIVLDINFASISQDYYPTLRDFFQKMTDKQNEKIVLKKA</sequence>
<evidence type="ECO:0000259" key="1">
    <source>
        <dbReference type="Pfam" id="PF01841"/>
    </source>
</evidence>
<evidence type="ECO:0000313" key="4">
    <source>
        <dbReference type="Proteomes" id="UP001464555"/>
    </source>
</evidence>
<dbReference type="EMBL" id="JBBYHR010000002">
    <property type="protein sequence ID" value="MEL1243661.1"/>
    <property type="molecule type" value="Genomic_DNA"/>
</dbReference>
<protein>
    <submittedName>
        <fullName evidence="3">Transglutaminase domain-containing protein</fullName>
    </submittedName>
</protein>
<dbReference type="Gene3D" id="2.60.40.3140">
    <property type="match status" value="1"/>
</dbReference>
<gene>
    <name evidence="3" type="ORF">AAEO56_05265</name>
</gene>
<dbReference type="RefSeq" id="WP_341695975.1">
    <property type="nucleotide sequence ID" value="NZ_JBBYHR010000002.1"/>
</dbReference>
<name>A0ABU9HU19_9FLAO</name>
<feature type="domain" description="Transglutaminase-like" evidence="1">
    <location>
        <begin position="294"/>
        <end position="371"/>
    </location>
</feature>
<dbReference type="InterPro" id="IPR002931">
    <property type="entry name" value="Transglutaminase-like"/>
</dbReference>
<keyword evidence="4" id="KW-1185">Reference proteome</keyword>
<dbReference type="Pfam" id="PF01841">
    <property type="entry name" value="Transglut_core"/>
    <property type="match status" value="1"/>
</dbReference>
<feature type="domain" description="DUF3857" evidence="2">
    <location>
        <begin position="65"/>
        <end position="229"/>
    </location>
</feature>
<dbReference type="Pfam" id="PF12969">
    <property type="entry name" value="DUF3857"/>
    <property type="match status" value="1"/>
</dbReference>
<evidence type="ECO:0000313" key="3">
    <source>
        <dbReference type="EMBL" id="MEL1243661.1"/>
    </source>
</evidence>
<dbReference type="Gene3D" id="2.60.120.1130">
    <property type="match status" value="1"/>
</dbReference>
<organism evidence="3 4">
    <name type="scientific">Flavobacterium arundinis</name>
    <dbReference type="NCBI Taxonomy" id="3139143"/>
    <lineage>
        <taxon>Bacteria</taxon>
        <taxon>Pseudomonadati</taxon>
        <taxon>Bacteroidota</taxon>
        <taxon>Flavobacteriia</taxon>
        <taxon>Flavobacteriales</taxon>
        <taxon>Flavobacteriaceae</taxon>
        <taxon>Flavobacterium</taxon>
    </lineage>
</organism>
<evidence type="ECO:0000259" key="2">
    <source>
        <dbReference type="Pfam" id="PF12969"/>
    </source>
</evidence>
<reference evidence="3 4" key="1">
    <citation type="submission" date="2024-04" db="EMBL/GenBank/DDBJ databases">
        <title>Flavobacterium sp. DGU11 16S ribosomal RNA gene Genome sequencing and assembly.</title>
        <authorList>
            <person name="Park S."/>
        </authorList>
    </citation>
    <scope>NUCLEOTIDE SEQUENCE [LARGE SCALE GENOMIC DNA]</scope>
    <source>
        <strain evidence="3 4">DGU11</strain>
    </source>
</reference>
<dbReference type="InterPro" id="IPR024618">
    <property type="entry name" value="DUF3857"/>
</dbReference>
<proteinExistence type="predicted"/>
<dbReference type="Proteomes" id="UP001464555">
    <property type="component" value="Unassembled WGS sequence"/>
</dbReference>
<comment type="caution">
    <text evidence="3">The sequence shown here is derived from an EMBL/GenBank/DDBJ whole genome shotgun (WGS) entry which is preliminary data.</text>
</comment>
<accession>A0ABU9HU19</accession>